<feature type="domain" description="ABC transmembrane type-1" evidence="8">
    <location>
        <begin position="95"/>
        <end position="303"/>
    </location>
</feature>
<comment type="similarity">
    <text evidence="7">Belongs to the binding-protein-dependent transport system permease family.</text>
</comment>
<protein>
    <submittedName>
        <fullName evidence="9">ABC transporter permease</fullName>
    </submittedName>
</protein>
<dbReference type="InterPro" id="IPR000515">
    <property type="entry name" value="MetI-like"/>
</dbReference>
<evidence type="ECO:0000256" key="3">
    <source>
        <dbReference type="ARBA" id="ARBA00022475"/>
    </source>
</evidence>
<keyword evidence="3" id="KW-1003">Cell membrane</keyword>
<accession>A0ABS6HDL2</accession>
<feature type="transmembrane region" description="Helical" evidence="7">
    <location>
        <begin position="234"/>
        <end position="255"/>
    </location>
</feature>
<dbReference type="InterPro" id="IPR045621">
    <property type="entry name" value="BPD_transp_1_N"/>
</dbReference>
<evidence type="ECO:0000256" key="6">
    <source>
        <dbReference type="ARBA" id="ARBA00023136"/>
    </source>
</evidence>
<keyword evidence="2 7" id="KW-0813">Transport</keyword>
<dbReference type="PANTHER" id="PTHR43163">
    <property type="entry name" value="DIPEPTIDE TRANSPORT SYSTEM PERMEASE PROTEIN DPPB-RELATED"/>
    <property type="match status" value="1"/>
</dbReference>
<feature type="transmembrane region" description="Helical" evidence="7">
    <location>
        <begin position="177"/>
        <end position="196"/>
    </location>
</feature>
<dbReference type="RefSeq" id="WP_216877396.1">
    <property type="nucleotide sequence ID" value="NZ_JAERQM010000005.1"/>
</dbReference>
<feature type="transmembrane region" description="Helical" evidence="7">
    <location>
        <begin position="9"/>
        <end position="30"/>
    </location>
</feature>
<keyword evidence="5 7" id="KW-1133">Transmembrane helix</keyword>
<reference evidence="9 10" key="1">
    <citation type="submission" date="2021-01" db="EMBL/GenBank/DDBJ databases">
        <title>Roseomonas sp. nov, a bacterium isolated from an oil production mixture in Yumen Oilfield.</title>
        <authorList>
            <person name="Wu D."/>
        </authorList>
    </citation>
    <scope>NUCLEOTIDE SEQUENCE [LARGE SCALE GENOMIC DNA]</scope>
    <source>
        <strain evidence="9 10">ROY-5-3</strain>
    </source>
</reference>
<keyword evidence="10" id="KW-1185">Reference proteome</keyword>
<evidence type="ECO:0000256" key="2">
    <source>
        <dbReference type="ARBA" id="ARBA00022448"/>
    </source>
</evidence>
<proteinExistence type="inferred from homology"/>
<dbReference type="PROSITE" id="PS50928">
    <property type="entry name" value="ABC_TM1"/>
    <property type="match status" value="1"/>
</dbReference>
<dbReference type="Proteomes" id="UP000689967">
    <property type="component" value="Unassembled WGS sequence"/>
</dbReference>
<dbReference type="PANTHER" id="PTHR43163:SF6">
    <property type="entry name" value="DIPEPTIDE TRANSPORT SYSTEM PERMEASE PROTEIN DPPB-RELATED"/>
    <property type="match status" value="1"/>
</dbReference>
<evidence type="ECO:0000313" key="10">
    <source>
        <dbReference type="Proteomes" id="UP000689967"/>
    </source>
</evidence>
<evidence type="ECO:0000259" key="8">
    <source>
        <dbReference type="PROSITE" id="PS50928"/>
    </source>
</evidence>
<feature type="transmembrane region" description="Helical" evidence="7">
    <location>
        <begin position="101"/>
        <end position="122"/>
    </location>
</feature>
<gene>
    <name evidence="9" type="ORF">JJQ90_16780</name>
</gene>
<feature type="transmembrane region" description="Helical" evidence="7">
    <location>
        <begin position="285"/>
        <end position="306"/>
    </location>
</feature>
<evidence type="ECO:0000256" key="7">
    <source>
        <dbReference type="RuleBase" id="RU363032"/>
    </source>
</evidence>
<evidence type="ECO:0000313" key="9">
    <source>
        <dbReference type="EMBL" id="MBU8545380.1"/>
    </source>
</evidence>
<comment type="caution">
    <text evidence="9">The sequence shown here is derived from an EMBL/GenBank/DDBJ whole genome shotgun (WGS) entry which is preliminary data.</text>
</comment>
<keyword evidence="4 7" id="KW-0812">Transmembrane</keyword>
<organism evidence="9 10">
    <name type="scientific">Falsiroseomonas oleicola</name>
    <dbReference type="NCBI Taxonomy" id="2801474"/>
    <lineage>
        <taxon>Bacteria</taxon>
        <taxon>Pseudomonadati</taxon>
        <taxon>Pseudomonadota</taxon>
        <taxon>Alphaproteobacteria</taxon>
        <taxon>Acetobacterales</taxon>
        <taxon>Roseomonadaceae</taxon>
        <taxon>Falsiroseomonas</taxon>
    </lineage>
</organism>
<evidence type="ECO:0000256" key="1">
    <source>
        <dbReference type="ARBA" id="ARBA00004651"/>
    </source>
</evidence>
<name>A0ABS6HDL2_9PROT</name>
<dbReference type="Pfam" id="PF00528">
    <property type="entry name" value="BPD_transp_1"/>
    <property type="match status" value="1"/>
</dbReference>
<comment type="subcellular location">
    <subcellularLocation>
        <location evidence="1 7">Cell membrane</location>
        <topology evidence="1 7">Multi-pass membrane protein</topology>
    </subcellularLocation>
</comment>
<dbReference type="EMBL" id="JAERQM010000005">
    <property type="protein sequence ID" value="MBU8545380.1"/>
    <property type="molecule type" value="Genomic_DNA"/>
</dbReference>
<feature type="transmembrane region" description="Helical" evidence="7">
    <location>
        <begin position="134"/>
        <end position="157"/>
    </location>
</feature>
<evidence type="ECO:0000256" key="4">
    <source>
        <dbReference type="ARBA" id="ARBA00022692"/>
    </source>
</evidence>
<keyword evidence="6 7" id="KW-0472">Membrane</keyword>
<sequence>MTGFVLRRLLAAVPTLIAVLTLVFIIVRIVPGDPALVILGDQATPEAIAALRTRLGLDRSLWAQYFSFITSALMGDFGVSMVTGRSITAEVAAVLPHTLDLTIASMIFGVVVGVPVGIWAALNRNGVVDVAARVLSLLGLSFPVFVSGIFLLLAFSLHWRWFPVIGGADLSDYGDRLHKLVLPTIALGLIMAAYITRVTRSAMLQSLGEDYIRTARAKGVPWRRVVWVHGLRNASIPIVTVVGLYVGILLGNSVLTEIVFNRPGLGKIIVGALNQRDYTMLQGLMVIYCFLIVVVNLITDLLYGVIDPRVKAE</sequence>
<dbReference type="CDD" id="cd06261">
    <property type="entry name" value="TM_PBP2"/>
    <property type="match status" value="1"/>
</dbReference>
<evidence type="ECO:0000256" key="5">
    <source>
        <dbReference type="ARBA" id="ARBA00022989"/>
    </source>
</evidence>
<dbReference type="Pfam" id="PF19300">
    <property type="entry name" value="BPD_transp_1_N"/>
    <property type="match status" value="1"/>
</dbReference>